<dbReference type="PANTHER" id="PTHR24094">
    <property type="entry name" value="SECRETED PROTEIN"/>
    <property type="match status" value="1"/>
</dbReference>
<organism evidence="2">
    <name type="scientific">freshwater metagenome</name>
    <dbReference type="NCBI Taxonomy" id="449393"/>
    <lineage>
        <taxon>unclassified sequences</taxon>
        <taxon>metagenomes</taxon>
        <taxon>ecological metagenomes</taxon>
    </lineage>
</organism>
<dbReference type="EMBL" id="CAEZYS010000037">
    <property type="protein sequence ID" value="CAB4732890.1"/>
    <property type="molecule type" value="Genomic_DNA"/>
</dbReference>
<accession>A0A6J6SD50</accession>
<name>A0A6J6SD50_9ZZZZ</name>
<evidence type="ECO:0000259" key="1">
    <source>
        <dbReference type="Pfam" id="PF07510"/>
    </source>
</evidence>
<sequence length="191" mass="20907">MLIYSLNIAPASAAEKITLVVAADQIGGYSRSLFKHWIDADKDGCNTRYEVLIAEAIVKPKIGTGCYLTGGKWKSAYDGKTFTNPTGLDIDHMVALAEAWRSGAWAWTSAQRMDFANDLGDSRSLLAVTASLNRSKGDKDVASWLPPKAQCAYISNWIAVKWRFDLTVDPLEGEFLQSKIASCKITNVIIA</sequence>
<dbReference type="PANTHER" id="PTHR24094:SF15">
    <property type="entry name" value="AMP-DEPENDENT SYNTHETASE_LIGASE DOMAIN-CONTAINING PROTEIN-RELATED"/>
    <property type="match status" value="1"/>
</dbReference>
<protein>
    <submittedName>
        <fullName evidence="2">Unannotated protein</fullName>
    </submittedName>
</protein>
<dbReference type="AlphaFoldDB" id="A0A6J6SD50"/>
<reference evidence="2" key="1">
    <citation type="submission" date="2020-05" db="EMBL/GenBank/DDBJ databases">
        <authorList>
            <person name="Chiriac C."/>
            <person name="Salcher M."/>
            <person name="Ghai R."/>
            <person name="Kavagutti S V."/>
        </authorList>
    </citation>
    <scope>NUCLEOTIDE SEQUENCE</scope>
</reference>
<dbReference type="Pfam" id="PF07510">
    <property type="entry name" value="GmrSD_C"/>
    <property type="match status" value="1"/>
</dbReference>
<proteinExistence type="predicted"/>
<dbReference type="InterPro" id="IPR011089">
    <property type="entry name" value="GmrSD_C"/>
</dbReference>
<evidence type="ECO:0000313" key="2">
    <source>
        <dbReference type="EMBL" id="CAB4732890.1"/>
    </source>
</evidence>
<feature type="domain" description="GmrSD restriction endonucleases C-terminal" evidence="1">
    <location>
        <begin position="67"/>
        <end position="167"/>
    </location>
</feature>
<gene>
    <name evidence="2" type="ORF">UFOPK2782_00431</name>
</gene>